<protein>
    <submittedName>
        <fullName evidence="1">Uncharacterized protein</fullName>
    </submittedName>
</protein>
<gene>
    <name evidence="1" type="ORF">ROZALSC1DRAFT_29306</name>
</gene>
<reference evidence="2" key="1">
    <citation type="journal article" date="2018" name="Nat. Microbiol.">
        <title>Leveraging single-cell genomics to expand the fungal tree of life.</title>
        <authorList>
            <person name="Ahrendt S.R."/>
            <person name="Quandt C.A."/>
            <person name="Ciobanu D."/>
            <person name="Clum A."/>
            <person name="Salamov A."/>
            <person name="Andreopoulos B."/>
            <person name="Cheng J.F."/>
            <person name="Woyke T."/>
            <person name="Pelin A."/>
            <person name="Henrissat B."/>
            <person name="Reynolds N.K."/>
            <person name="Benny G.L."/>
            <person name="Smith M.E."/>
            <person name="James T.Y."/>
            <person name="Grigoriev I.V."/>
        </authorList>
    </citation>
    <scope>NUCLEOTIDE SEQUENCE [LARGE SCALE GENOMIC DNA]</scope>
    <source>
        <strain evidence="2">CSF55</strain>
    </source>
</reference>
<name>A0A4P9YJ13_ROZAC</name>
<dbReference type="Proteomes" id="UP000281549">
    <property type="component" value="Unassembled WGS sequence"/>
</dbReference>
<dbReference type="AlphaFoldDB" id="A0A4P9YJ13"/>
<evidence type="ECO:0000313" key="2">
    <source>
        <dbReference type="Proteomes" id="UP000281549"/>
    </source>
</evidence>
<sequence length="219" mass="24650">MSHSVDKSIFSENVVETAKEYSFESIATPCGRSNANFFFPDPAALEVPMRNYRKPDSCIKCEVPSSSFLQYESLASNKSSESLRPPSFPQSWKSDVSIKFEDPNRRNNEDSHLQHLILMLNHPPSLSIFKRPDDMIGSSSISNMESSMILFEKYKQFRGELNSSSFIGATNVVSPQPNPGSYKQEQFEEKFIKDISSVCLNNPSKVTSLLTRNLMAGNK</sequence>
<evidence type="ECO:0000313" key="1">
    <source>
        <dbReference type="EMBL" id="RKP19062.1"/>
    </source>
</evidence>
<organism evidence="1 2">
    <name type="scientific">Rozella allomycis (strain CSF55)</name>
    <dbReference type="NCBI Taxonomy" id="988480"/>
    <lineage>
        <taxon>Eukaryota</taxon>
        <taxon>Fungi</taxon>
        <taxon>Fungi incertae sedis</taxon>
        <taxon>Cryptomycota</taxon>
        <taxon>Cryptomycota incertae sedis</taxon>
        <taxon>Rozella</taxon>
    </lineage>
</organism>
<proteinExistence type="predicted"/>
<dbReference type="EMBL" id="ML005305">
    <property type="protein sequence ID" value="RKP19062.1"/>
    <property type="molecule type" value="Genomic_DNA"/>
</dbReference>
<accession>A0A4P9YJ13</accession>